<sequence length="87" mass="9698">MLSRLLVAWTFDDTTPSTAPLQALIDYTISAIGLLTIILTGWWAGTSAQAALTSWIDRQFAAGRRRWRDTPRSRSNDFLFVNAVAVL</sequence>
<dbReference type="Proteomes" id="UP001500620">
    <property type="component" value="Unassembled WGS sequence"/>
</dbReference>
<organism evidence="2 3">
    <name type="scientific">Dactylosporangium darangshiense</name>
    <dbReference type="NCBI Taxonomy" id="579108"/>
    <lineage>
        <taxon>Bacteria</taxon>
        <taxon>Bacillati</taxon>
        <taxon>Actinomycetota</taxon>
        <taxon>Actinomycetes</taxon>
        <taxon>Micromonosporales</taxon>
        <taxon>Micromonosporaceae</taxon>
        <taxon>Dactylosporangium</taxon>
    </lineage>
</organism>
<reference evidence="3" key="1">
    <citation type="journal article" date="2019" name="Int. J. Syst. Evol. Microbiol.">
        <title>The Global Catalogue of Microorganisms (GCM) 10K type strain sequencing project: providing services to taxonomists for standard genome sequencing and annotation.</title>
        <authorList>
            <consortium name="The Broad Institute Genomics Platform"/>
            <consortium name="The Broad Institute Genome Sequencing Center for Infectious Disease"/>
            <person name="Wu L."/>
            <person name="Ma J."/>
        </authorList>
    </citation>
    <scope>NUCLEOTIDE SEQUENCE [LARGE SCALE GENOMIC DNA]</scope>
    <source>
        <strain evidence="3">JCM 17441</strain>
    </source>
</reference>
<name>A0ABP8DCF5_9ACTN</name>
<gene>
    <name evidence="2" type="ORF">GCM10022255_050190</name>
</gene>
<evidence type="ECO:0000313" key="2">
    <source>
        <dbReference type="EMBL" id="GAA4252624.1"/>
    </source>
</evidence>
<dbReference type="RefSeq" id="WP_345129626.1">
    <property type="nucleotide sequence ID" value="NZ_BAABAT010000013.1"/>
</dbReference>
<comment type="caution">
    <text evidence="2">The sequence shown here is derived from an EMBL/GenBank/DDBJ whole genome shotgun (WGS) entry which is preliminary data.</text>
</comment>
<feature type="transmembrane region" description="Helical" evidence="1">
    <location>
        <begin position="24"/>
        <end position="44"/>
    </location>
</feature>
<evidence type="ECO:0000256" key="1">
    <source>
        <dbReference type="SAM" id="Phobius"/>
    </source>
</evidence>
<accession>A0ABP8DCF5</accession>
<dbReference type="EMBL" id="BAABAT010000013">
    <property type="protein sequence ID" value="GAA4252624.1"/>
    <property type="molecule type" value="Genomic_DNA"/>
</dbReference>
<protein>
    <submittedName>
        <fullName evidence="2">Uncharacterized protein</fullName>
    </submittedName>
</protein>
<proteinExistence type="predicted"/>
<keyword evidence="1" id="KW-0812">Transmembrane</keyword>
<keyword evidence="1" id="KW-0472">Membrane</keyword>
<keyword evidence="3" id="KW-1185">Reference proteome</keyword>
<keyword evidence="1" id="KW-1133">Transmembrane helix</keyword>
<evidence type="ECO:0000313" key="3">
    <source>
        <dbReference type="Proteomes" id="UP001500620"/>
    </source>
</evidence>